<dbReference type="PANTHER" id="PTHR12755">
    <property type="entry name" value="CLEAVAGE/POLYADENYLATION FACTOR IA SUBUNIT CLP1P"/>
    <property type="match status" value="1"/>
</dbReference>
<keyword evidence="4 6" id="KW-0067">ATP-binding</keyword>
<dbReference type="InterPro" id="IPR038238">
    <property type="entry name" value="Clp1_C_sf"/>
</dbReference>
<dbReference type="KEGG" id="aplc:110977606"/>
<feature type="domain" description="Clp1 N-terminal" evidence="8">
    <location>
        <begin position="35"/>
        <end position="126"/>
    </location>
</feature>
<organism evidence="10 11">
    <name type="scientific">Acanthaster planci</name>
    <name type="common">Crown-of-thorns starfish</name>
    <dbReference type="NCBI Taxonomy" id="133434"/>
    <lineage>
        <taxon>Eukaryota</taxon>
        <taxon>Metazoa</taxon>
        <taxon>Echinodermata</taxon>
        <taxon>Eleutherozoa</taxon>
        <taxon>Asterozoa</taxon>
        <taxon>Asteroidea</taxon>
        <taxon>Valvatacea</taxon>
        <taxon>Valvatida</taxon>
        <taxon>Acanthasteridae</taxon>
        <taxon>Acanthaster</taxon>
    </lineage>
</organism>
<evidence type="ECO:0000259" key="7">
    <source>
        <dbReference type="Pfam" id="PF06807"/>
    </source>
</evidence>
<dbReference type="FunFam" id="2.40.30.330:FF:000001">
    <property type="entry name" value="Protein CLP1 homolog"/>
    <property type="match status" value="1"/>
</dbReference>
<dbReference type="RefSeq" id="XP_022087568.1">
    <property type="nucleotide sequence ID" value="XM_022231876.1"/>
</dbReference>
<dbReference type="Gene3D" id="3.40.50.300">
    <property type="entry name" value="P-loop containing nucleotide triphosphate hydrolases"/>
    <property type="match status" value="1"/>
</dbReference>
<keyword evidence="3 6" id="KW-0547">Nucleotide-binding</keyword>
<dbReference type="FunFam" id="2.60.120.1030:FF:000007">
    <property type="entry name" value="Protein CLP1 homolog"/>
    <property type="match status" value="1"/>
</dbReference>
<dbReference type="InterPro" id="IPR045116">
    <property type="entry name" value="Clp1/Grc3"/>
</dbReference>
<dbReference type="GO" id="GO:0031124">
    <property type="term" value="P:mRNA 3'-end processing"/>
    <property type="evidence" value="ECO:0007669"/>
    <property type="project" value="UniProtKB-UniRule"/>
</dbReference>
<dbReference type="Gene3D" id="2.60.120.1030">
    <property type="entry name" value="Clp1, DNA binding domain"/>
    <property type="match status" value="1"/>
</dbReference>
<keyword evidence="5 6" id="KW-0539">Nucleus</keyword>
<evidence type="ECO:0000256" key="2">
    <source>
        <dbReference type="ARBA" id="ARBA00022664"/>
    </source>
</evidence>
<dbReference type="InterPro" id="IPR027417">
    <property type="entry name" value="P-loop_NTPase"/>
</dbReference>
<evidence type="ECO:0000256" key="4">
    <source>
        <dbReference type="ARBA" id="ARBA00022840"/>
    </source>
</evidence>
<evidence type="ECO:0000256" key="1">
    <source>
        <dbReference type="ARBA" id="ARBA00004123"/>
    </source>
</evidence>
<feature type="domain" description="Clp1 C-terminal" evidence="7">
    <location>
        <begin position="332"/>
        <end position="442"/>
    </location>
</feature>
<feature type="binding site" evidence="6">
    <location>
        <begin position="143"/>
        <end position="148"/>
    </location>
    <ligand>
        <name>ATP</name>
        <dbReference type="ChEBI" id="CHEBI:30616"/>
    </ligand>
</feature>
<dbReference type="Pfam" id="PF16575">
    <property type="entry name" value="CLP1_P"/>
    <property type="match status" value="1"/>
</dbReference>
<reference evidence="11" key="1">
    <citation type="submission" date="2025-08" db="UniProtKB">
        <authorList>
            <consortium name="RefSeq"/>
        </authorList>
    </citation>
    <scope>IDENTIFICATION</scope>
</reference>
<evidence type="ECO:0000256" key="6">
    <source>
        <dbReference type="HAMAP-Rule" id="MF_03035"/>
    </source>
</evidence>
<dbReference type="Gene3D" id="2.40.30.330">
    <property type="entry name" value="Pre-mRNA cleavage complex subunit Clp1, C-terminal domain"/>
    <property type="match status" value="1"/>
</dbReference>
<dbReference type="InterPro" id="IPR010655">
    <property type="entry name" value="Clp1_C"/>
</dbReference>
<feature type="domain" description="Clp1 P-loop" evidence="9">
    <location>
        <begin position="140"/>
        <end position="326"/>
    </location>
</feature>
<keyword evidence="2 6" id="KW-0507">mRNA processing</keyword>
<dbReference type="FunFam" id="3.40.50.300:FF:000454">
    <property type="entry name" value="Protein CLP1 homolog"/>
    <property type="match status" value="1"/>
</dbReference>
<keyword evidence="10" id="KW-1185">Reference proteome</keyword>
<proteinExistence type="inferred from homology"/>
<evidence type="ECO:0000259" key="8">
    <source>
        <dbReference type="Pfam" id="PF16573"/>
    </source>
</evidence>
<dbReference type="PANTHER" id="PTHR12755:SF6">
    <property type="entry name" value="POLYRIBONUCLEOTIDE 5'-HYDROXYL-KINASE CLP1"/>
    <property type="match status" value="1"/>
</dbReference>
<protein>
    <recommendedName>
        <fullName evidence="6">Protein CLP1 homolog</fullName>
    </recommendedName>
</protein>
<dbReference type="GO" id="GO:0051731">
    <property type="term" value="F:polynucleotide 5'-hydroxyl-kinase activity"/>
    <property type="evidence" value="ECO:0007669"/>
    <property type="project" value="InterPro"/>
</dbReference>
<dbReference type="AlphaFoldDB" id="A0A8B7Y310"/>
<dbReference type="Pfam" id="PF16573">
    <property type="entry name" value="CLP1_N"/>
    <property type="match status" value="1"/>
</dbReference>
<dbReference type="InterPro" id="IPR032319">
    <property type="entry name" value="CLP1_P"/>
</dbReference>
<sequence length="445" mass="49451">MATAAEASGSEPGGSQDDMCVVLFSQSQHGEKEYKLEKDSELRFEVEKDELVELRLKEGLAEVFGTELLKSRVYKFTSLAKVAVYTWHGCSLNLKGKTEVAYISRDTPMTTYLNTHAALEQMRQQAEQEGTRGPKVMVVGPTDVGKSTVCRLLLNYAVRVGRRPTFVDIDVGQGVISVPGTVGALLIERPADVEEGFSLAGPLVYHFGALSPGANLKLYTLLVSNMAEVFNRRCVANQRASVSGCIINTCGWIKGDGYKCITHAAKAFEVDVIIVLDQERLYNELVRDMPPFVKVVLQQKSGGVVERTRAFRVAARDSRVREYFYGFENCFYPHSFEVRFSDVEIFKIGAPAVPNSCLPLGMTPEDNQTKMVAVQPSNELSHHLLSVSLAKTKDDDLLKTNVAGFICVTHVDMDRRVFTVLSPAPRPLPRRYLLLSEVQFMDIHK</sequence>
<dbReference type="Pfam" id="PF06807">
    <property type="entry name" value="Clp1"/>
    <property type="match status" value="1"/>
</dbReference>
<dbReference type="InterPro" id="IPR032324">
    <property type="entry name" value="Clp1_N"/>
</dbReference>
<gene>
    <name evidence="11" type="primary">LOC110977606</name>
</gene>
<evidence type="ECO:0000313" key="10">
    <source>
        <dbReference type="Proteomes" id="UP000694845"/>
    </source>
</evidence>
<feature type="binding site" evidence="6">
    <location>
        <position position="81"/>
    </location>
    <ligand>
        <name>ATP</name>
        <dbReference type="ChEBI" id="CHEBI:30616"/>
    </ligand>
</feature>
<evidence type="ECO:0000256" key="3">
    <source>
        <dbReference type="ARBA" id="ARBA00022741"/>
    </source>
</evidence>
<evidence type="ECO:0000256" key="5">
    <source>
        <dbReference type="ARBA" id="ARBA00023242"/>
    </source>
</evidence>
<dbReference type="Proteomes" id="UP000694845">
    <property type="component" value="Unplaced"/>
</dbReference>
<comment type="function">
    <text evidence="6">Required for endonucleolytic cleavage during polyadenylation-dependent pre-mRNA 3'-end formation.</text>
</comment>
<name>A0A8B7Y310_ACAPL</name>
<dbReference type="OrthoDB" id="258143at2759"/>
<dbReference type="HAMAP" id="MF_03035">
    <property type="entry name" value="Clp1"/>
    <property type="match status" value="1"/>
</dbReference>
<dbReference type="GeneID" id="110977606"/>
<dbReference type="GO" id="GO:0005849">
    <property type="term" value="C:mRNA cleavage factor complex"/>
    <property type="evidence" value="ECO:0007669"/>
    <property type="project" value="InterPro"/>
</dbReference>
<feature type="binding site" evidence="6">
    <location>
        <position position="41"/>
    </location>
    <ligand>
        <name>ATP</name>
        <dbReference type="ChEBI" id="CHEBI:30616"/>
    </ligand>
</feature>
<comment type="similarity">
    <text evidence="6">Belongs to the Clp1 family. Clp1 subfamily.</text>
</comment>
<dbReference type="InterPro" id="IPR028606">
    <property type="entry name" value="Clp1"/>
</dbReference>
<accession>A0A8B7Y310</accession>
<comment type="subcellular location">
    <subcellularLocation>
        <location evidence="1 6">Nucleus</location>
    </subcellularLocation>
</comment>
<dbReference type="GO" id="GO:0006388">
    <property type="term" value="P:tRNA splicing, via endonucleolytic cleavage and ligation"/>
    <property type="evidence" value="ECO:0007669"/>
    <property type="project" value="TreeGrafter"/>
</dbReference>
<dbReference type="CTD" id="10978"/>
<dbReference type="GO" id="GO:0005524">
    <property type="term" value="F:ATP binding"/>
    <property type="evidence" value="ECO:0007669"/>
    <property type="project" value="UniProtKB-UniRule"/>
</dbReference>
<evidence type="ECO:0000259" key="9">
    <source>
        <dbReference type="Pfam" id="PF16575"/>
    </source>
</evidence>
<evidence type="ECO:0000313" key="11">
    <source>
        <dbReference type="RefSeq" id="XP_022087568.1"/>
    </source>
</evidence>
<dbReference type="SUPFAM" id="SSF52540">
    <property type="entry name" value="P-loop containing nucleoside triphosphate hydrolases"/>
    <property type="match status" value="1"/>
</dbReference>
<dbReference type="InterPro" id="IPR038239">
    <property type="entry name" value="Clp1_N_sf"/>
</dbReference>